<dbReference type="GO" id="GO:0006412">
    <property type="term" value="P:translation"/>
    <property type="evidence" value="ECO:0007669"/>
    <property type="project" value="UniProtKB-UniRule"/>
</dbReference>
<gene>
    <name evidence="5" type="primary">rpsH</name>
    <name evidence="7" type="ORF">COX64_02900</name>
</gene>
<dbReference type="GO" id="GO:0003735">
    <property type="term" value="F:structural constituent of ribosome"/>
    <property type="evidence" value="ECO:0007669"/>
    <property type="project" value="InterPro"/>
</dbReference>
<keyword evidence="2 5" id="KW-0689">Ribosomal protein</keyword>
<dbReference type="EMBL" id="PFQB01000075">
    <property type="protein sequence ID" value="PJA13792.1"/>
    <property type="molecule type" value="Genomic_DNA"/>
</dbReference>
<accession>A0A2M7W1S9</accession>
<keyword evidence="5" id="KW-0694">RNA-binding</keyword>
<dbReference type="NCBIfam" id="NF001109">
    <property type="entry name" value="PRK00136.1"/>
    <property type="match status" value="1"/>
</dbReference>
<evidence type="ECO:0000256" key="5">
    <source>
        <dbReference type="HAMAP-Rule" id="MF_01302"/>
    </source>
</evidence>
<dbReference type="Gene3D" id="3.30.1490.10">
    <property type="match status" value="1"/>
</dbReference>
<dbReference type="Gene3D" id="3.30.1370.30">
    <property type="match status" value="1"/>
</dbReference>
<dbReference type="HAMAP" id="MF_01302_B">
    <property type="entry name" value="Ribosomal_uS8_B"/>
    <property type="match status" value="1"/>
</dbReference>
<evidence type="ECO:0000313" key="8">
    <source>
        <dbReference type="Proteomes" id="UP000228952"/>
    </source>
</evidence>
<evidence type="ECO:0000256" key="2">
    <source>
        <dbReference type="ARBA" id="ARBA00022980"/>
    </source>
</evidence>
<evidence type="ECO:0000256" key="4">
    <source>
        <dbReference type="ARBA" id="ARBA00035258"/>
    </source>
</evidence>
<comment type="caution">
    <text evidence="7">The sequence shown here is derived from an EMBL/GenBank/DDBJ whole genome shotgun (WGS) entry which is preliminary data.</text>
</comment>
<dbReference type="GO" id="GO:0005840">
    <property type="term" value="C:ribosome"/>
    <property type="evidence" value="ECO:0007669"/>
    <property type="project" value="UniProtKB-KW"/>
</dbReference>
<dbReference type="PROSITE" id="PS00053">
    <property type="entry name" value="RIBOSOMAL_S8"/>
    <property type="match status" value="1"/>
</dbReference>
<dbReference type="InterPro" id="IPR047863">
    <property type="entry name" value="Ribosomal_uS8_CS"/>
</dbReference>
<dbReference type="GO" id="GO:0019843">
    <property type="term" value="F:rRNA binding"/>
    <property type="evidence" value="ECO:0007669"/>
    <property type="project" value="UniProtKB-UniRule"/>
</dbReference>
<dbReference type="PANTHER" id="PTHR11758">
    <property type="entry name" value="40S RIBOSOMAL PROTEIN S15A"/>
    <property type="match status" value="1"/>
</dbReference>
<dbReference type="GO" id="GO:0005737">
    <property type="term" value="C:cytoplasm"/>
    <property type="evidence" value="ECO:0007669"/>
    <property type="project" value="UniProtKB-ARBA"/>
</dbReference>
<comment type="function">
    <text evidence="5">One of the primary rRNA binding proteins, it binds directly to 16S rRNA central domain where it helps coordinate assembly of the platform of the 30S subunit.</text>
</comment>
<keyword evidence="3 5" id="KW-0687">Ribonucleoprotein</keyword>
<evidence type="ECO:0000256" key="1">
    <source>
        <dbReference type="ARBA" id="ARBA00006471"/>
    </source>
</evidence>
<name>A0A2M7W1S9_9BACT</name>
<dbReference type="FunFam" id="3.30.1490.10:FF:000001">
    <property type="entry name" value="30S ribosomal protein S8"/>
    <property type="match status" value="1"/>
</dbReference>
<proteinExistence type="inferred from homology"/>
<reference evidence="8" key="1">
    <citation type="submission" date="2017-09" db="EMBL/GenBank/DDBJ databases">
        <title>Depth-based differentiation of microbial function through sediment-hosted aquifers and enrichment of novel symbionts in the deep terrestrial subsurface.</title>
        <authorList>
            <person name="Probst A.J."/>
            <person name="Ladd B."/>
            <person name="Jarett J.K."/>
            <person name="Geller-Mcgrath D.E."/>
            <person name="Sieber C.M.K."/>
            <person name="Emerson J.B."/>
            <person name="Anantharaman K."/>
            <person name="Thomas B.C."/>
            <person name="Malmstrom R."/>
            <person name="Stieglmeier M."/>
            <person name="Klingl A."/>
            <person name="Woyke T."/>
            <person name="Ryan C.M."/>
            <person name="Banfield J.F."/>
        </authorList>
    </citation>
    <scope>NUCLEOTIDE SEQUENCE [LARGE SCALE GENOMIC DNA]</scope>
</reference>
<evidence type="ECO:0000256" key="3">
    <source>
        <dbReference type="ARBA" id="ARBA00023274"/>
    </source>
</evidence>
<comment type="subunit">
    <text evidence="5">Part of the 30S ribosomal subunit. Contacts proteins S5 and S12.</text>
</comment>
<dbReference type="InterPro" id="IPR035987">
    <property type="entry name" value="Ribosomal_uS8_sf"/>
</dbReference>
<dbReference type="AlphaFoldDB" id="A0A2M7W1S9"/>
<dbReference type="Pfam" id="PF00410">
    <property type="entry name" value="Ribosomal_S8"/>
    <property type="match status" value="1"/>
</dbReference>
<comment type="similarity">
    <text evidence="1 5 6">Belongs to the universal ribosomal protein uS8 family.</text>
</comment>
<dbReference type="GO" id="GO:1990904">
    <property type="term" value="C:ribonucleoprotein complex"/>
    <property type="evidence" value="ECO:0007669"/>
    <property type="project" value="UniProtKB-KW"/>
</dbReference>
<dbReference type="Proteomes" id="UP000228952">
    <property type="component" value="Unassembled WGS sequence"/>
</dbReference>
<evidence type="ECO:0000256" key="6">
    <source>
        <dbReference type="RuleBase" id="RU003660"/>
    </source>
</evidence>
<organism evidence="7 8">
    <name type="scientific">Candidatus Dojkabacteria bacterium CG_4_10_14_0_2_um_filter_Dojkabacteria_WS6_41_15</name>
    <dbReference type="NCBI Taxonomy" id="2014249"/>
    <lineage>
        <taxon>Bacteria</taxon>
        <taxon>Candidatus Dojkabacteria</taxon>
    </lineage>
</organism>
<sequence>MTNYNIGDVLIRLKNAAMISKKVVEVPKFKYAISLLEVLTKRGFIEGYDIVGHNIEVKMKYAGNGLCAFQDVRLFSRPGRRWYMKVEEMKPVRSGTGIQVVSTPQGVMTTVEARKLNVGGELICEVW</sequence>
<dbReference type="SUPFAM" id="SSF56047">
    <property type="entry name" value="Ribosomal protein S8"/>
    <property type="match status" value="1"/>
</dbReference>
<dbReference type="InterPro" id="IPR000630">
    <property type="entry name" value="Ribosomal_uS8"/>
</dbReference>
<keyword evidence="5" id="KW-0699">rRNA-binding</keyword>
<evidence type="ECO:0000313" key="7">
    <source>
        <dbReference type="EMBL" id="PJA13792.1"/>
    </source>
</evidence>
<protein>
    <recommendedName>
        <fullName evidence="4 5">Small ribosomal subunit protein uS8</fullName>
    </recommendedName>
</protein>